<feature type="region of interest" description="Disordered" evidence="6">
    <location>
        <begin position="197"/>
        <end position="246"/>
    </location>
</feature>
<accession>A0A5M8PUM7</accession>
<feature type="compositionally biased region" description="Polar residues" evidence="6">
    <location>
        <begin position="82"/>
        <end position="103"/>
    </location>
</feature>
<dbReference type="PROSITE" id="PS00463">
    <property type="entry name" value="ZN2_CY6_FUNGAL_1"/>
    <property type="match status" value="1"/>
</dbReference>
<feature type="region of interest" description="Disordered" evidence="6">
    <location>
        <begin position="82"/>
        <end position="114"/>
    </location>
</feature>
<feature type="region of interest" description="Disordered" evidence="6">
    <location>
        <begin position="697"/>
        <end position="724"/>
    </location>
</feature>
<dbReference type="GO" id="GO:0000981">
    <property type="term" value="F:DNA-binding transcription factor activity, RNA polymerase II-specific"/>
    <property type="evidence" value="ECO:0007669"/>
    <property type="project" value="InterPro"/>
</dbReference>
<dbReference type="SMART" id="SM00066">
    <property type="entry name" value="GAL4"/>
    <property type="match status" value="1"/>
</dbReference>
<dbReference type="InterPro" id="IPR007219">
    <property type="entry name" value="XnlR_reg_dom"/>
</dbReference>
<keyword evidence="1" id="KW-0479">Metal-binding</keyword>
<dbReference type="CDD" id="cd12148">
    <property type="entry name" value="fungal_TF_MHR"/>
    <property type="match status" value="1"/>
</dbReference>
<dbReference type="CDD" id="cd00067">
    <property type="entry name" value="GAL4"/>
    <property type="match status" value="1"/>
</dbReference>
<dbReference type="Pfam" id="PF04082">
    <property type="entry name" value="Fungal_trans"/>
    <property type="match status" value="1"/>
</dbReference>
<evidence type="ECO:0000256" key="2">
    <source>
        <dbReference type="ARBA" id="ARBA00023015"/>
    </source>
</evidence>
<evidence type="ECO:0000313" key="9">
    <source>
        <dbReference type="Proteomes" id="UP000324767"/>
    </source>
</evidence>
<dbReference type="GO" id="GO:0008270">
    <property type="term" value="F:zinc ion binding"/>
    <property type="evidence" value="ECO:0007669"/>
    <property type="project" value="InterPro"/>
</dbReference>
<evidence type="ECO:0000256" key="1">
    <source>
        <dbReference type="ARBA" id="ARBA00022723"/>
    </source>
</evidence>
<dbReference type="GO" id="GO:0003677">
    <property type="term" value="F:DNA binding"/>
    <property type="evidence" value="ECO:0007669"/>
    <property type="project" value="UniProtKB-KW"/>
</dbReference>
<evidence type="ECO:0000259" key="7">
    <source>
        <dbReference type="PROSITE" id="PS50048"/>
    </source>
</evidence>
<dbReference type="InterPro" id="IPR036864">
    <property type="entry name" value="Zn2-C6_fun-type_DNA-bd_sf"/>
</dbReference>
<organism evidence="8 9">
    <name type="scientific">Lasallia pustulata</name>
    <dbReference type="NCBI Taxonomy" id="136370"/>
    <lineage>
        <taxon>Eukaryota</taxon>
        <taxon>Fungi</taxon>
        <taxon>Dikarya</taxon>
        <taxon>Ascomycota</taxon>
        <taxon>Pezizomycotina</taxon>
        <taxon>Lecanoromycetes</taxon>
        <taxon>OSLEUM clade</taxon>
        <taxon>Umbilicariomycetidae</taxon>
        <taxon>Umbilicariales</taxon>
        <taxon>Umbilicariaceae</taxon>
        <taxon>Lasallia</taxon>
    </lineage>
</organism>
<evidence type="ECO:0000256" key="3">
    <source>
        <dbReference type="ARBA" id="ARBA00023125"/>
    </source>
</evidence>
<dbReference type="SUPFAM" id="SSF57701">
    <property type="entry name" value="Zn2/Cys6 DNA-binding domain"/>
    <property type="match status" value="1"/>
</dbReference>
<feature type="region of interest" description="Disordered" evidence="6">
    <location>
        <begin position="1"/>
        <end position="65"/>
    </location>
</feature>
<dbReference type="OrthoDB" id="5426978at2759"/>
<dbReference type="GO" id="GO:0006351">
    <property type="term" value="P:DNA-templated transcription"/>
    <property type="evidence" value="ECO:0007669"/>
    <property type="project" value="InterPro"/>
</dbReference>
<keyword evidence="3" id="KW-0238">DNA-binding</keyword>
<protein>
    <recommendedName>
        <fullName evidence="7">Zn(2)-C6 fungal-type domain-containing protein</fullName>
    </recommendedName>
</protein>
<dbReference type="EMBL" id="VXIT01000004">
    <property type="protein sequence ID" value="KAA6413320.1"/>
    <property type="molecule type" value="Genomic_DNA"/>
</dbReference>
<dbReference type="InterPro" id="IPR050797">
    <property type="entry name" value="Carb_Metab_Trans_Reg"/>
</dbReference>
<dbReference type="Gene3D" id="4.10.240.10">
    <property type="entry name" value="Zn(2)-C6 fungal-type DNA-binding domain"/>
    <property type="match status" value="1"/>
</dbReference>
<dbReference type="SMART" id="SM00906">
    <property type="entry name" value="Fungal_trans"/>
    <property type="match status" value="1"/>
</dbReference>
<dbReference type="PANTHER" id="PTHR31668">
    <property type="entry name" value="GLUCOSE TRANSPORT TRANSCRIPTION REGULATOR RGT1-RELATED-RELATED"/>
    <property type="match status" value="1"/>
</dbReference>
<keyword evidence="4" id="KW-0804">Transcription</keyword>
<dbReference type="PANTHER" id="PTHR31668:SF26">
    <property type="entry name" value="GLUCOSE TRANSPORT TRANSCRIPTION REGULATOR RGT1-RELATED"/>
    <property type="match status" value="1"/>
</dbReference>
<evidence type="ECO:0000256" key="4">
    <source>
        <dbReference type="ARBA" id="ARBA00023163"/>
    </source>
</evidence>
<keyword evidence="2" id="KW-0805">Transcription regulation</keyword>
<feature type="region of interest" description="Disordered" evidence="6">
    <location>
        <begin position="736"/>
        <end position="779"/>
    </location>
</feature>
<dbReference type="InterPro" id="IPR001138">
    <property type="entry name" value="Zn2Cys6_DnaBD"/>
</dbReference>
<gene>
    <name evidence="8" type="ORF">FRX48_03065</name>
</gene>
<dbReference type="AlphaFoldDB" id="A0A5M8PUM7"/>
<dbReference type="Pfam" id="PF00172">
    <property type="entry name" value="Zn_clus"/>
    <property type="match status" value="1"/>
</dbReference>
<feature type="compositionally biased region" description="Low complexity" evidence="6">
    <location>
        <begin position="736"/>
        <end position="756"/>
    </location>
</feature>
<feature type="compositionally biased region" description="Low complexity" evidence="6">
    <location>
        <begin position="698"/>
        <end position="713"/>
    </location>
</feature>
<dbReference type="PROSITE" id="PS50048">
    <property type="entry name" value="ZN2_CY6_FUNGAL_2"/>
    <property type="match status" value="1"/>
</dbReference>
<feature type="domain" description="Zn(2)-C6 fungal-type" evidence="7">
    <location>
        <begin position="116"/>
        <end position="150"/>
    </location>
</feature>
<evidence type="ECO:0000313" key="8">
    <source>
        <dbReference type="EMBL" id="KAA6413320.1"/>
    </source>
</evidence>
<comment type="caution">
    <text evidence="8">The sequence shown here is derived from an EMBL/GenBank/DDBJ whole genome shotgun (WGS) entry which is preliminary data.</text>
</comment>
<evidence type="ECO:0000256" key="6">
    <source>
        <dbReference type="SAM" id="MobiDB-lite"/>
    </source>
</evidence>
<sequence length="795" mass="87054">MDQHDTSNMAHEPPSYPSPTGHQMGEGTHPFYSNQQPIPSADDMSLQTRLSREVPPNMTDDVGDGQDLHRAEHVMQTLSQAQMNSPQQLAQGGLDSNQESNYGDGSAKKRTKVSRACDECRRKKIRCDATSESGIEQCSGCKRVGGTCKFSRVPMKRGPSKGYIKELADRLVNLENSIQPNQSAPLHYGDMNHGGISPRAMNRYSPPEDVPGPISRKRTHSMSEGLTNPPYGQLQLQHPDERATSVSAWSTQDPHRHLPHPVAGYANPQAPQAPHTGYSDVVYIAPNRRAQVSPNGVPHASWRRDSISAHAESGEHDLPLEATVEWDEQAVDEYYHLIHPTFPLLAHSKSKLHIRLSRVTPTVREAFLEALYAAVGVSPQNNMTVDRSGNRAVELLMACQAENAATRSITNNIVYLQAIILMSLYTELSGPAFTQMQQGMPAAAWLGLAVGLAYFLKLHVNRSYTNLGGGDPDSSEKLCRRTWWTLVTLDRWHASSTSSPLFIPDTSTVLLPEDKIVLGESAYHLARLSLVLGHISEIQLFDPSPAVLPPSHNTLLSHLLTGELDRFRESVDPLLPSDPVLHLAYWHVKTLVRCYTHYSISSTDDLLDAATASSAILISKPSPPPSPLTHHFATLAALVLSQLVDVKETRETAIRGLHELADAVEKGRILSPHNPREEAAFVSWDSLILERIGKKLHQSQLAPPQQQPHQPQAGPKDASTGIDHGGLQHLADLAVGESEGQSQSQSQIQGRSQSQGTNGEKAGQLEKEKRLAEGGAGEDVNWAALMRSGYLNIAP</sequence>
<dbReference type="Proteomes" id="UP000324767">
    <property type="component" value="Unassembled WGS sequence"/>
</dbReference>
<evidence type="ECO:0000256" key="5">
    <source>
        <dbReference type="ARBA" id="ARBA00023242"/>
    </source>
</evidence>
<feature type="compositionally biased region" description="Basic and acidic residues" evidence="6">
    <location>
        <begin position="763"/>
        <end position="772"/>
    </location>
</feature>
<name>A0A5M8PUM7_9LECA</name>
<proteinExistence type="predicted"/>
<reference evidence="8 9" key="1">
    <citation type="submission" date="2019-09" db="EMBL/GenBank/DDBJ databases">
        <title>The hologenome of the rock-dwelling lichen Lasallia pustulata.</title>
        <authorList>
            <person name="Greshake Tzovaras B."/>
            <person name="Segers F."/>
            <person name="Bicker A."/>
            <person name="Dal Grande F."/>
            <person name="Otte J."/>
            <person name="Hankeln T."/>
            <person name="Schmitt I."/>
            <person name="Ebersberger I."/>
        </authorList>
    </citation>
    <scope>NUCLEOTIDE SEQUENCE [LARGE SCALE GENOMIC DNA]</scope>
    <source>
        <strain evidence="8">A1-1</strain>
    </source>
</reference>
<keyword evidence="5" id="KW-0539">Nucleus</keyword>